<evidence type="ECO:0000313" key="1">
    <source>
        <dbReference type="EMBL" id="ABK13871.1"/>
    </source>
</evidence>
<dbReference type="GeneID" id="4463046"/>
<protein>
    <recommendedName>
        <fullName evidence="3">Gas vesicle G</fullName>
    </recommendedName>
</protein>
<evidence type="ECO:0008006" key="3">
    <source>
        <dbReference type="Google" id="ProtNLM"/>
    </source>
</evidence>
<dbReference type="RefSeq" id="WP_011695270.1">
    <property type="nucleotide sequence ID" value="NC_008553.1"/>
</dbReference>
<dbReference type="KEGG" id="mtp:Mthe_0069"/>
<reference evidence="1 2" key="1">
    <citation type="submission" date="2006-10" db="EMBL/GenBank/DDBJ databases">
        <title>Complete sequence of Methanosaeta thermophila PT.</title>
        <authorList>
            <consortium name="US DOE Joint Genome Institute"/>
            <person name="Copeland A."/>
            <person name="Lucas S."/>
            <person name="Lapidus A."/>
            <person name="Barry K."/>
            <person name="Detter J.C."/>
            <person name="Glavina del Rio T."/>
            <person name="Hammon N."/>
            <person name="Israni S."/>
            <person name="Pitluck S."/>
            <person name="Chain P."/>
            <person name="Malfatti S."/>
            <person name="Shin M."/>
            <person name="Vergez L."/>
            <person name="Schmutz J."/>
            <person name="Larimer F."/>
            <person name="Land M."/>
            <person name="Hauser L."/>
            <person name="Kyrpides N."/>
            <person name="Kim E."/>
            <person name="Smith K.S."/>
            <person name="Ingram-Smith C."/>
            <person name="Richardson P."/>
        </authorList>
    </citation>
    <scope>NUCLEOTIDE SEQUENCE [LARGE SCALE GENOMIC DNA]</scope>
    <source>
        <strain evidence="2">DSM 6194 / JCM 14653 / NBRC 101360 / PT</strain>
    </source>
</reference>
<dbReference type="STRING" id="349307.Mthe_0069"/>
<gene>
    <name evidence="1" type="ordered locus">Mthe_0069</name>
</gene>
<organism evidence="1 2">
    <name type="scientific">Methanothrix thermoacetophila (strain DSM 6194 / JCM 14653 / NBRC 101360 / PT)</name>
    <name type="common">Methanosaeta thermophila</name>
    <dbReference type="NCBI Taxonomy" id="349307"/>
    <lineage>
        <taxon>Archaea</taxon>
        <taxon>Methanobacteriati</taxon>
        <taxon>Methanobacteriota</taxon>
        <taxon>Stenosarchaea group</taxon>
        <taxon>Methanomicrobia</taxon>
        <taxon>Methanotrichales</taxon>
        <taxon>Methanotrichaceae</taxon>
        <taxon>Methanothrix</taxon>
    </lineage>
</organism>
<dbReference type="EMBL" id="CP000477">
    <property type="protein sequence ID" value="ABK13871.1"/>
    <property type="molecule type" value="Genomic_DNA"/>
</dbReference>
<proteinExistence type="predicted"/>
<sequence length="82" mass="9952">MFVIDDLLLRSIGISVPGLDLIWTLEQIRGYAQRELYNPERIRNQIKETRLLYEFGEMSHEDYLERTEQLMQRLRIAEQLQR</sequence>
<dbReference type="AlphaFoldDB" id="A0B597"/>
<dbReference type="HOGENOM" id="CLU_185764_0_0_2"/>
<name>A0B597_METTP</name>
<dbReference type="InterPro" id="IPR007804">
    <property type="entry name" value="GvpG"/>
</dbReference>
<dbReference type="Pfam" id="PF05120">
    <property type="entry name" value="GvpG"/>
    <property type="match status" value="1"/>
</dbReference>
<keyword evidence="2" id="KW-1185">Reference proteome</keyword>
<evidence type="ECO:0000313" key="2">
    <source>
        <dbReference type="Proteomes" id="UP000000674"/>
    </source>
</evidence>
<accession>A0B597</accession>
<dbReference type="Proteomes" id="UP000000674">
    <property type="component" value="Chromosome"/>
</dbReference>